<dbReference type="EMBL" id="FNAK01000001">
    <property type="protein sequence ID" value="SDD38390.1"/>
    <property type="molecule type" value="Genomic_DNA"/>
</dbReference>
<protein>
    <recommendedName>
        <fullName evidence="3">ACT domain-containing protein</fullName>
    </recommendedName>
</protein>
<dbReference type="RefSeq" id="WP_068308234.1">
    <property type="nucleotide sequence ID" value="NZ_DAIOMO010000003.1"/>
</dbReference>
<evidence type="ECO:0008006" key="3">
    <source>
        <dbReference type="Google" id="ProtNLM"/>
    </source>
</evidence>
<gene>
    <name evidence="1" type="ORF">SAMN04488071_0527</name>
</gene>
<evidence type="ECO:0000313" key="2">
    <source>
        <dbReference type="Proteomes" id="UP000183685"/>
    </source>
</evidence>
<proteinExistence type="predicted"/>
<dbReference type="AlphaFoldDB" id="A0A1G6UAH5"/>
<dbReference type="Proteomes" id="UP000183685">
    <property type="component" value="Unassembled WGS sequence"/>
</dbReference>
<dbReference type="STRING" id="637679.GCA_001550055_00363"/>
<sequence>MTAPFEIANRFEVLTWRQPHALSNVLSHFSTSQSQPSRVSTVAHKDGTLSVTIVVKALAETDARAIQTDLKEDKQVLRAMLEHFVG</sequence>
<organism evidence="1 2">
    <name type="scientific">Kordiimonas lacus</name>
    <dbReference type="NCBI Taxonomy" id="637679"/>
    <lineage>
        <taxon>Bacteria</taxon>
        <taxon>Pseudomonadati</taxon>
        <taxon>Pseudomonadota</taxon>
        <taxon>Alphaproteobacteria</taxon>
        <taxon>Kordiimonadales</taxon>
        <taxon>Kordiimonadaceae</taxon>
        <taxon>Kordiimonas</taxon>
    </lineage>
</organism>
<keyword evidence="2" id="KW-1185">Reference proteome</keyword>
<dbReference type="OrthoDB" id="9874891at2"/>
<evidence type="ECO:0000313" key="1">
    <source>
        <dbReference type="EMBL" id="SDD38390.1"/>
    </source>
</evidence>
<accession>A0A1G6UAH5</accession>
<reference evidence="1 2" key="1">
    <citation type="submission" date="2016-10" db="EMBL/GenBank/DDBJ databases">
        <authorList>
            <person name="de Groot N.N."/>
        </authorList>
    </citation>
    <scope>NUCLEOTIDE SEQUENCE [LARGE SCALE GENOMIC DNA]</scope>
    <source>
        <strain evidence="1 2">CGMCC 1.9109</strain>
    </source>
</reference>
<name>A0A1G6UAH5_9PROT</name>